<dbReference type="STRING" id="470826.SAMN04488027_101215"/>
<evidence type="ECO:0000313" key="10">
    <source>
        <dbReference type="Proteomes" id="UP000199296"/>
    </source>
</evidence>
<dbReference type="EMBL" id="FNCW01000001">
    <property type="protein sequence ID" value="SDG41818.1"/>
    <property type="molecule type" value="Genomic_DNA"/>
</dbReference>
<organism evidence="9 10">
    <name type="scientific">Psychroflexus sediminis</name>
    <dbReference type="NCBI Taxonomy" id="470826"/>
    <lineage>
        <taxon>Bacteria</taxon>
        <taxon>Pseudomonadati</taxon>
        <taxon>Bacteroidota</taxon>
        <taxon>Flavobacteriia</taxon>
        <taxon>Flavobacteriales</taxon>
        <taxon>Flavobacteriaceae</taxon>
        <taxon>Psychroflexus</taxon>
    </lineage>
</organism>
<evidence type="ECO:0000313" key="9">
    <source>
        <dbReference type="EMBL" id="SDG41818.1"/>
    </source>
</evidence>
<comment type="similarity">
    <text evidence="2">Belongs to the SusD family.</text>
</comment>
<evidence type="ECO:0000256" key="3">
    <source>
        <dbReference type="ARBA" id="ARBA00022729"/>
    </source>
</evidence>
<dbReference type="PROSITE" id="PS51257">
    <property type="entry name" value="PROKAR_LIPOPROTEIN"/>
    <property type="match status" value="1"/>
</dbReference>
<name>A0A1G7U372_9FLAO</name>
<evidence type="ECO:0000256" key="5">
    <source>
        <dbReference type="ARBA" id="ARBA00023237"/>
    </source>
</evidence>
<evidence type="ECO:0000256" key="6">
    <source>
        <dbReference type="SAM" id="SignalP"/>
    </source>
</evidence>
<evidence type="ECO:0000256" key="4">
    <source>
        <dbReference type="ARBA" id="ARBA00023136"/>
    </source>
</evidence>
<keyword evidence="4" id="KW-0472">Membrane</keyword>
<dbReference type="InterPro" id="IPR012944">
    <property type="entry name" value="SusD_RagB_dom"/>
</dbReference>
<evidence type="ECO:0000259" key="7">
    <source>
        <dbReference type="Pfam" id="PF07980"/>
    </source>
</evidence>
<dbReference type="Gene3D" id="1.25.40.390">
    <property type="match status" value="1"/>
</dbReference>
<evidence type="ECO:0000256" key="2">
    <source>
        <dbReference type="ARBA" id="ARBA00006275"/>
    </source>
</evidence>
<accession>A0A1G7U372</accession>
<feature type="signal peptide" evidence="6">
    <location>
        <begin position="1"/>
        <end position="23"/>
    </location>
</feature>
<gene>
    <name evidence="9" type="ORF">SAMN04488027_101215</name>
</gene>
<comment type="subcellular location">
    <subcellularLocation>
        <location evidence="1">Cell outer membrane</location>
    </subcellularLocation>
</comment>
<protein>
    <submittedName>
        <fullName evidence="9">SusD family protein</fullName>
    </submittedName>
</protein>
<dbReference type="RefSeq" id="WP_093364484.1">
    <property type="nucleotide sequence ID" value="NZ_FNCW01000001.1"/>
</dbReference>
<feature type="domain" description="RagB/SusD" evidence="7">
    <location>
        <begin position="336"/>
        <end position="465"/>
    </location>
</feature>
<dbReference type="Pfam" id="PF07980">
    <property type="entry name" value="SusD_RagB"/>
    <property type="match status" value="1"/>
</dbReference>
<evidence type="ECO:0000256" key="1">
    <source>
        <dbReference type="ARBA" id="ARBA00004442"/>
    </source>
</evidence>
<dbReference type="Proteomes" id="UP000199296">
    <property type="component" value="Unassembled WGS sequence"/>
</dbReference>
<dbReference type="SUPFAM" id="SSF48452">
    <property type="entry name" value="TPR-like"/>
    <property type="match status" value="1"/>
</dbReference>
<keyword evidence="3 6" id="KW-0732">Signal</keyword>
<proteinExistence type="inferred from homology"/>
<sequence length="465" mass="52296">MKNIKFLYILILTGFVMTSCSDAYEVEPDDEVLEENALNTINDLERGLIGAYSAVSGSNVIGYSSRFTDDLKIAASNRGQGIQVFTWSIVASTNEPAGIWNNIYRVINRVNRLIEASDRIVTENDADIARKNRILGECYALRALSHFDLYRMFSQSYELNALSIPIVDRVFVFDQPSRNTVEEVLNFIEADLIEAESRLDLMPDSNEFMSGLAAKALRARLALYAGNYEQAVALSTQVINNSTIATTRTDYLGIWNDTYNEEVLFKLSRNAGEGRIGTLFTDTNGDIFFNVSLELYGELNAGDYRNGVIVDFDNSESLDNLIVGKYLGTDANPGLNDIKLLRTSEQYLIRAEANLRKQNPDLEAAAIDMETLKNARNDNVIPREDYADVADGLNDILNERRFELAYEGHRMFDLKRYDLGVSRLDEDCDNAAGACDLESDSHLFALPIPQQEIFANENIEQNRNY</sequence>
<feature type="domain" description="SusD-like N-terminal" evidence="8">
    <location>
        <begin position="25"/>
        <end position="221"/>
    </location>
</feature>
<dbReference type="OrthoDB" id="630434at2"/>
<reference evidence="9 10" key="1">
    <citation type="submission" date="2016-10" db="EMBL/GenBank/DDBJ databases">
        <authorList>
            <person name="de Groot N.N."/>
        </authorList>
    </citation>
    <scope>NUCLEOTIDE SEQUENCE [LARGE SCALE GENOMIC DNA]</scope>
    <source>
        <strain evidence="9 10">DSM 19803</strain>
    </source>
</reference>
<dbReference type="InterPro" id="IPR033985">
    <property type="entry name" value="SusD-like_N"/>
</dbReference>
<dbReference type="Gene3D" id="2.20.20.130">
    <property type="match status" value="1"/>
</dbReference>
<keyword evidence="5" id="KW-0998">Cell outer membrane</keyword>
<dbReference type="GO" id="GO:0009279">
    <property type="term" value="C:cell outer membrane"/>
    <property type="evidence" value="ECO:0007669"/>
    <property type="project" value="UniProtKB-SubCell"/>
</dbReference>
<dbReference type="Gene3D" id="1.25.40.900">
    <property type="match status" value="1"/>
</dbReference>
<dbReference type="AlphaFoldDB" id="A0A1G7U372"/>
<dbReference type="Pfam" id="PF14322">
    <property type="entry name" value="SusD-like_3"/>
    <property type="match status" value="1"/>
</dbReference>
<keyword evidence="10" id="KW-1185">Reference proteome</keyword>
<feature type="chain" id="PRO_5011483772" evidence="6">
    <location>
        <begin position="24"/>
        <end position="465"/>
    </location>
</feature>
<dbReference type="InterPro" id="IPR011990">
    <property type="entry name" value="TPR-like_helical_dom_sf"/>
</dbReference>
<evidence type="ECO:0000259" key="8">
    <source>
        <dbReference type="Pfam" id="PF14322"/>
    </source>
</evidence>